<dbReference type="InterPro" id="IPR033116">
    <property type="entry name" value="TRYPSIN_SER"/>
</dbReference>
<dbReference type="PRINTS" id="PR00722">
    <property type="entry name" value="CHYMOTRYPSIN"/>
</dbReference>
<proteinExistence type="inferred from homology"/>
<organism evidence="5 6">
    <name type="scientific">Blomia tropicalis</name>
    <name type="common">Mite</name>
    <dbReference type="NCBI Taxonomy" id="40697"/>
    <lineage>
        <taxon>Eukaryota</taxon>
        <taxon>Metazoa</taxon>
        <taxon>Ecdysozoa</taxon>
        <taxon>Arthropoda</taxon>
        <taxon>Chelicerata</taxon>
        <taxon>Arachnida</taxon>
        <taxon>Acari</taxon>
        <taxon>Acariformes</taxon>
        <taxon>Sarcoptiformes</taxon>
        <taxon>Astigmata</taxon>
        <taxon>Glycyphagoidea</taxon>
        <taxon>Echimyopodidae</taxon>
        <taxon>Blomia</taxon>
    </lineage>
</organism>
<dbReference type="InterPro" id="IPR043504">
    <property type="entry name" value="Peptidase_S1_PA_chymotrypsin"/>
</dbReference>
<dbReference type="Pfam" id="PF00089">
    <property type="entry name" value="Trypsin"/>
    <property type="match status" value="1"/>
</dbReference>
<dbReference type="SUPFAM" id="SSF50494">
    <property type="entry name" value="Trypsin-like serine proteases"/>
    <property type="match status" value="1"/>
</dbReference>
<dbReference type="GO" id="GO:0006508">
    <property type="term" value="P:proteolysis"/>
    <property type="evidence" value="ECO:0007669"/>
    <property type="project" value="InterPro"/>
</dbReference>
<dbReference type="CDD" id="cd00190">
    <property type="entry name" value="Tryp_SPc"/>
    <property type="match status" value="1"/>
</dbReference>
<dbReference type="PANTHER" id="PTHR24256">
    <property type="entry name" value="TRYPTASE-RELATED"/>
    <property type="match status" value="1"/>
</dbReference>
<evidence type="ECO:0000313" key="5">
    <source>
        <dbReference type="EMBL" id="KAJ6222462.1"/>
    </source>
</evidence>
<dbReference type="AlphaFoldDB" id="A0A9Q0MDF8"/>
<keyword evidence="1" id="KW-1015">Disulfide bond</keyword>
<keyword evidence="3" id="KW-0732">Signal</keyword>
<name>A0A9Q0MDF8_BLOTA</name>
<dbReference type="SMART" id="SM00020">
    <property type="entry name" value="Tryp_SPc"/>
    <property type="match status" value="1"/>
</dbReference>
<keyword evidence="6" id="KW-1185">Reference proteome</keyword>
<dbReference type="PROSITE" id="PS50240">
    <property type="entry name" value="TRYPSIN_DOM"/>
    <property type="match status" value="1"/>
</dbReference>
<accession>A0A9Q0MDF8</accession>
<evidence type="ECO:0000256" key="1">
    <source>
        <dbReference type="ARBA" id="ARBA00023157"/>
    </source>
</evidence>
<dbReference type="InterPro" id="IPR009003">
    <property type="entry name" value="Peptidase_S1_PA"/>
</dbReference>
<dbReference type="InterPro" id="IPR001254">
    <property type="entry name" value="Trypsin_dom"/>
</dbReference>
<protein>
    <recommendedName>
        <fullName evidence="4">Peptidase S1 domain-containing protein</fullName>
    </recommendedName>
</protein>
<dbReference type="PROSITE" id="PS00135">
    <property type="entry name" value="TRYPSIN_SER"/>
    <property type="match status" value="1"/>
</dbReference>
<comment type="caution">
    <text evidence="5">The sequence shown here is derived from an EMBL/GenBank/DDBJ whole genome shotgun (WGS) entry which is preliminary data.</text>
</comment>
<dbReference type="InterPro" id="IPR001314">
    <property type="entry name" value="Peptidase_S1A"/>
</dbReference>
<evidence type="ECO:0000313" key="6">
    <source>
        <dbReference type="Proteomes" id="UP001142055"/>
    </source>
</evidence>
<evidence type="ECO:0000259" key="4">
    <source>
        <dbReference type="PROSITE" id="PS50240"/>
    </source>
</evidence>
<feature type="signal peptide" evidence="3">
    <location>
        <begin position="1"/>
        <end position="20"/>
    </location>
</feature>
<evidence type="ECO:0000256" key="3">
    <source>
        <dbReference type="SAM" id="SignalP"/>
    </source>
</evidence>
<gene>
    <name evidence="5" type="ORF">RDWZM_001007</name>
</gene>
<reference evidence="5" key="1">
    <citation type="submission" date="2022-12" db="EMBL/GenBank/DDBJ databases">
        <title>Genome assemblies of Blomia tropicalis.</title>
        <authorList>
            <person name="Cui Y."/>
        </authorList>
    </citation>
    <scope>NUCLEOTIDE SEQUENCE</scope>
    <source>
        <tissue evidence="5">Adult mites</tissue>
    </source>
</reference>
<comment type="similarity">
    <text evidence="2">Belongs to the peptidase S1 family. CLIP subfamily.</text>
</comment>
<dbReference type="Gene3D" id="2.40.10.10">
    <property type="entry name" value="Trypsin-like serine proteases"/>
    <property type="match status" value="1"/>
</dbReference>
<evidence type="ECO:0000256" key="2">
    <source>
        <dbReference type="ARBA" id="ARBA00024195"/>
    </source>
</evidence>
<feature type="domain" description="Peptidase S1" evidence="4">
    <location>
        <begin position="35"/>
        <end position="282"/>
    </location>
</feature>
<dbReference type="GO" id="GO:0004252">
    <property type="term" value="F:serine-type endopeptidase activity"/>
    <property type="evidence" value="ECO:0007669"/>
    <property type="project" value="InterPro"/>
</dbReference>
<feature type="chain" id="PRO_5040368782" description="Peptidase S1 domain-containing protein" evidence="3">
    <location>
        <begin position="21"/>
        <end position="285"/>
    </location>
</feature>
<dbReference type="EMBL" id="JAPWDV010000001">
    <property type="protein sequence ID" value="KAJ6222462.1"/>
    <property type="molecule type" value="Genomic_DNA"/>
</dbReference>
<dbReference type="InterPro" id="IPR051487">
    <property type="entry name" value="Ser/Thr_Proteases_Immune/Dev"/>
</dbReference>
<sequence length="285" mass="31794">MNKKGLLFATLMSLVALLHADLKCGTSKINFEPRIIGGHVVPNHAYPWMAFLVNTFNTTEGITRRNYCGATLIDKQWLLTAVHCLDRFTDNRTFLHGVALLGTNDVSKLGRNPKSISINYGPKDVFIHNDSTRIHNYIINDVAMIKLPEPLKLDEIKNYVKPICLQEPGVKINAKNCYVAGWGRVYAEEGGLGQKILLSTRVPFVKLPECKKTFPYVTEKEVCAGSSTHSACAGDSGGPLQCTNKKDGSWTMVGIASQGRDCKLTTYTRILYYLEWINNIRKNNP</sequence>
<dbReference type="Proteomes" id="UP001142055">
    <property type="component" value="Chromosome 1"/>
</dbReference>